<sequence>MDEDSKGVHWAATREPHPAREAALASISAVARGAKDEWVALFASDGVVEDPVGPSVFDPEGLGHHGREGIAAFWDLAIAQADRIEFHIDDSFAAGREVANVGRVTTFLPDGNAMDAEGVFVYRVDDVGLILSMRAFWEFDRAMATIRQAN</sequence>
<dbReference type="InterPro" id="IPR037401">
    <property type="entry name" value="SnoaL-like"/>
</dbReference>
<dbReference type="STRING" id="418495.SAMN05216215_101558"/>
<dbReference type="AlphaFoldDB" id="A0A1H3EL85"/>
<dbReference type="RefSeq" id="WP_093266927.1">
    <property type="nucleotide sequence ID" value="NZ_FNOK01000015.1"/>
</dbReference>
<reference evidence="3" key="1">
    <citation type="submission" date="2016-10" db="EMBL/GenBank/DDBJ databases">
        <authorList>
            <person name="Varghese N."/>
            <person name="Submissions S."/>
        </authorList>
    </citation>
    <scope>NUCLEOTIDE SEQUENCE [LARGE SCALE GENOMIC DNA]</scope>
    <source>
        <strain evidence="3">CGMCC 4.3530</strain>
    </source>
</reference>
<dbReference type="EMBL" id="FNOK01000015">
    <property type="protein sequence ID" value="SDX79327.1"/>
    <property type="molecule type" value="Genomic_DNA"/>
</dbReference>
<dbReference type="InterPro" id="IPR032710">
    <property type="entry name" value="NTF2-like_dom_sf"/>
</dbReference>
<dbReference type="OrthoDB" id="5732163at2"/>
<keyword evidence="2" id="KW-0413">Isomerase</keyword>
<dbReference type="Proteomes" id="UP000199529">
    <property type="component" value="Unassembled WGS sequence"/>
</dbReference>
<accession>A0A1H3EL85</accession>
<gene>
    <name evidence="2" type="ORF">SAMN05216215_101558</name>
</gene>
<keyword evidence="3" id="KW-1185">Reference proteome</keyword>
<evidence type="ECO:0000313" key="2">
    <source>
        <dbReference type="EMBL" id="SDX79327.1"/>
    </source>
</evidence>
<dbReference type="Gene3D" id="3.10.450.50">
    <property type="match status" value="1"/>
</dbReference>
<dbReference type="GO" id="GO:0016853">
    <property type="term" value="F:isomerase activity"/>
    <property type="evidence" value="ECO:0007669"/>
    <property type="project" value="UniProtKB-KW"/>
</dbReference>
<feature type="domain" description="SnoaL-like" evidence="1">
    <location>
        <begin position="26"/>
        <end position="131"/>
    </location>
</feature>
<protein>
    <submittedName>
        <fullName evidence="2">Ketosteroid isomerase-related protein</fullName>
    </submittedName>
</protein>
<dbReference type="Pfam" id="PF12680">
    <property type="entry name" value="SnoaL_2"/>
    <property type="match status" value="1"/>
</dbReference>
<organism evidence="2 3">
    <name type="scientific">Saccharopolyspora shandongensis</name>
    <dbReference type="NCBI Taxonomy" id="418495"/>
    <lineage>
        <taxon>Bacteria</taxon>
        <taxon>Bacillati</taxon>
        <taxon>Actinomycetota</taxon>
        <taxon>Actinomycetes</taxon>
        <taxon>Pseudonocardiales</taxon>
        <taxon>Pseudonocardiaceae</taxon>
        <taxon>Saccharopolyspora</taxon>
    </lineage>
</organism>
<proteinExistence type="predicted"/>
<evidence type="ECO:0000313" key="3">
    <source>
        <dbReference type="Proteomes" id="UP000199529"/>
    </source>
</evidence>
<evidence type="ECO:0000259" key="1">
    <source>
        <dbReference type="Pfam" id="PF12680"/>
    </source>
</evidence>
<name>A0A1H3EL85_9PSEU</name>
<dbReference type="SUPFAM" id="SSF54427">
    <property type="entry name" value="NTF2-like"/>
    <property type="match status" value="1"/>
</dbReference>